<keyword evidence="3" id="KW-1133">Transmembrane helix</keyword>
<dbReference type="GO" id="GO:0016020">
    <property type="term" value="C:membrane"/>
    <property type="evidence" value="ECO:0007669"/>
    <property type="project" value="UniProtKB-SubCell"/>
</dbReference>
<evidence type="ECO:0000256" key="2">
    <source>
        <dbReference type="ARBA" id="ARBA00022692"/>
    </source>
</evidence>
<dbReference type="PANTHER" id="PTHR11040:SF44">
    <property type="entry name" value="PROTEIN ZNTC-RELATED"/>
    <property type="match status" value="1"/>
</dbReference>
<evidence type="ECO:0000256" key="4">
    <source>
        <dbReference type="ARBA" id="ARBA00023136"/>
    </source>
</evidence>
<evidence type="ECO:0000313" key="5">
    <source>
        <dbReference type="EMBL" id="KAL2620473.1"/>
    </source>
</evidence>
<evidence type="ECO:0000256" key="3">
    <source>
        <dbReference type="ARBA" id="ARBA00022989"/>
    </source>
</evidence>
<organism evidence="5 6">
    <name type="scientific">Riccia fluitans</name>
    <dbReference type="NCBI Taxonomy" id="41844"/>
    <lineage>
        <taxon>Eukaryota</taxon>
        <taxon>Viridiplantae</taxon>
        <taxon>Streptophyta</taxon>
        <taxon>Embryophyta</taxon>
        <taxon>Marchantiophyta</taxon>
        <taxon>Marchantiopsida</taxon>
        <taxon>Marchantiidae</taxon>
        <taxon>Marchantiales</taxon>
        <taxon>Ricciaceae</taxon>
        <taxon>Riccia</taxon>
    </lineage>
</organism>
<dbReference type="InterPro" id="IPR003689">
    <property type="entry name" value="ZIP"/>
</dbReference>
<comment type="caution">
    <text evidence="5">The sequence shown here is derived from an EMBL/GenBank/DDBJ whole genome shotgun (WGS) entry which is preliminary data.</text>
</comment>
<keyword evidence="6" id="KW-1185">Reference proteome</keyword>
<keyword evidence="4" id="KW-0472">Membrane</keyword>
<reference evidence="5 6" key="1">
    <citation type="submission" date="2024-09" db="EMBL/GenBank/DDBJ databases">
        <title>Chromosome-scale assembly of Riccia fluitans.</title>
        <authorList>
            <person name="Paukszto L."/>
            <person name="Sawicki J."/>
            <person name="Karawczyk K."/>
            <person name="Piernik-Szablinska J."/>
            <person name="Szczecinska M."/>
            <person name="Mazdziarz M."/>
        </authorList>
    </citation>
    <scope>NUCLEOTIDE SEQUENCE [LARGE SCALE GENOMIC DNA]</scope>
    <source>
        <strain evidence="5">Rf_01</strain>
        <tissue evidence="5">Aerial parts of the thallus</tissue>
    </source>
</reference>
<name>A0ABD1Y141_9MARC</name>
<proteinExistence type="predicted"/>
<comment type="subcellular location">
    <subcellularLocation>
        <location evidence="1">Membrane</location>
        <topology evidence="1">Multi-pass membrane protein</topology>
    </subcellularLocation>
</comment>
<evidence type="ECO:0000313" key="6">
    <source>
        <dbReference type="Proteomes" id="UP001605036"/>
    </source>
</evidence>
<dbReference type="Pfam" id="PF02535">
    <property type="entry name" value="Zip"/>
    <property type="match status" value="1"/>
</dbReference>
<dbReference type="AlphaFoldDB" id="A0ABD1Y141"/>
<sequence>MTSSGCSLSHRVVVQLVIAWVLWHREFRKSRVRAPRACFYRLQFARVCCFAFNVFANASTLLFSASHFRFARRSTVPPVVRFWTAILLKTCAWQWRDIGIIASPLARRESCSRRCTGARNIAHSVIIGVSLGVSNSSCTIRPLFGALCFHQFFEGFALGGCISQITSGCLRERERERERECWFFRRTIFHRTRELVGRWLH</sequence>
<dbReference type="Proteomes" id="UP001605036">
    <property type="component" value="Unassembled WGS sequence"/>
</dbReference>
<gene>
    <name evidence="5" type="ORF">R1flu_000678</name>
</gene>
<dbReference type="EMBL" id="JBHFFA010000006">
    <property type="protein sequence ID" value="KAL2620473.1"/>
    <property type="molecule type" value="Genomic_DNA"/>
</dbReference>
<keyword evidence="2" id="KW-0812">Transmembrane</keyword>
<protein>
    <submittedName>
        <fullName evidence="5">Uncharacterized protein</fullName>
    </submittedName>
</protein>
<dbReference type="PANTHER" id="PTHR11040">
    <property type="entry name" value="ZINC/IRON TRANSPORTER"/>
    <property type="match status" value="1"/>
</dbReference>
<evidence type="ECO:0000256" key="1">
    <source>
        <dbReference type="ARBA" id="ARBA00004141"/>
    </source>
</evidence>
<accession>A0ABD1Y141</accession>